<evidence type="ECO:0000313" key="15">
    <source>
        <dbReference type="WBParaSite" id="HNAJ_0001003901-mRNA-1"/>
    </source>
</evidence>
<keyword evidence="7" id="KW-0808">Transferase</keyword>
<dbReference type="GO" id="GO:0043998">
    <property type="term" value="F:histone H2A acetyltransferase activity"/>
    <property type="evidence" value="ECO:0007669"/>
    <property type="project" value="InterPro"/>
</dbReference>
<dbReference type="EC" id="2.3.1.257" evidence="4"/>
<dbReference type="GO" id="GO:1990189">
    <property type="term" value="F:protein N-terminal-serine acetyltransferase activity"/>
    <property type="evidence" value="ECO:0007669"/>
    <property type="project" value="UniProtKB-EC"/>
</dbReference>
<evidence type="ECO:0000256" key="8">
    <source>
        <dbReference type="ARBA" id="ARBA00023242"/>
    </source>
</evidence>
<dbReference type="AlphaFoldDB" id="A0A0R3TR45"/>
<dbReference type="Pfam" id="PF00583">
    <property type="entry name" value="Acetyltransf_1"/>
    <property type="match status" value="1"/>
</dbReference>
<dbReference type="GO" id="GO:0010485">
    <property type="term" value="F:histone H4 acetyltransferase activity"/>
    <property type="evidence" value="ECO:0007669"/>
    <property type="project" value="InterPro"/>
</dbReference>
<evidence type="ECO:0000256" key="2">
    <source>
        <dbReference type="ARBA" id="ARBA00004496"/>
    </source>
</evidence>
<evidence type="ECO:0000313" key="14">
    <source>
        <dbReference type="Proteomes" id="UP000278807"/>
    </source>
</evidence>
<dbReference type="OrthoDB" id="424551at2759"/>
<evidence type="ECO:0000256" key="10">
    <source>
        <dbReference type="ARBA" id="ARBA00047821"/>
    </source>
</evidence>
<reference evidence="15" key="1">
    <citation type="submission" date="2016-04" db="UniProtKB">
        <authorList>
            <consortium name="WormBaseParasite"/>
        </authorList>
    </citation>
    <scope>IDENTIFICATION</scope>
</reference>
<dbReference type="WBParaSite" id="HNAJ_0001003901-mRNA-1">
    <property type="protein sequence ID" value="HNAJ_0001003901-mRNA-1"/>
    <property type="gene ID" value="HNAJ_0001003901"/>
</dbReference>
<dbReference type="GO" id="GO:0005634">
    <property type="term" value="C:nucleus"/>
    <property type="evidence" value="ECO:0007669"/>
    <property type="project" value="UniProtKB-SubCell"/>
</dbReference>
<dbReference type="PANTHER" id="PTHR20531">
    <property type="entry name" value="N-ALPHA-ACETYLTRANSFERASE 40"/>
    <property type="match status" value="1"/>
</dbReference>
<comment type="similarity">
    <text evidence="3">Belongs to the acetyltransferase family. NAA40 subfamily.</text>
</comment>
<keyword evidence="8" id="KW-0539">Nucleus</keyword>
<dbReference type="Gene3D" id="3.40.630.30">
    <property type="match status" value="1"/>
</dbReference>
<dbReference type="Proteomes" id="UP000278807">
    <property type="component" value="Unassembled WGS sequence"/>
</dbReference>
<dbReference type="PANTHER" id="PTHR20531:SF1">
    <property type="entry name" value="N-ALPHA-ACETYLTRANSFERASE 40"/>
    <property type="match status" value="1"/>
</dbReference>
<reference evidence="13 14" key="2">
    <citation type="submission" date="2018-11" db="EMBL/GenBank/DDBJ databases">
        <authorList>
            <consortium name="Pathogen Informatics"/>
        </authorList>
    </citation>
    <scope>NUCLEOTIDE SEQUENCE [LARGE SCALE GENOMIC DNA]</scope>
</reference>
<gene>
    <name evidence="13" type="ORF">HNAJ_LOCUS10034</name>
</gene>
<dbReference type="InterPro" id="IPR039949">
    <property type="entry name" value="NAA40"/>
</dbReference>
<organism evidence="15">
    <name type="scientific">Rodentolepis nana</name>
    <name type="common">Dwarf tapeworm</name>
    <name type="synonym">Hymenolepis nana</name>
    <dbReference type="NCBI Taxonomy" id="102285"/>
    <lineage>
        <taxon>Eukaryota</taxon>
        <taxon>Metazoa</taxon>
        <taxon>Spiralia</taxon>
        <taxon>Lophotrochozoa</taxon>
        <taxon>Platyhelminthes</taxon>
        <taxon>Cestoda</taxon>
        <taxon>Eucestoda</taxon>
        <taxon>Cyclophyllidea</taxon>
        <taxon>Hymenolepididae</taxon>
        <taxon>Rodentolepis</taxon>
    </lineage>
</organism>
<sequence length="237" mass="27314">MSFSNFRKKLHYSKTPSKSLNIEEIERIVSAANEVPCSELLKSISNSTVVINSCCFDFTIRCLHSHDLSSDDKSKVFSLLENNMKHLYLKSSWGWDEESKFNEMFAPESRLLLCYPTKSKQICDIGRHKNPPSLNPSDNDPCAFVHFRFEVDARRPVLYCYEIQVLDRIRCMGLGQNLLQILYKIAEVNKLTRVMLTVFKFNSSAYAFFGRNGFKTDSTDLSKEGKSVDYSIMSRRP</sequence>
<evidence type="ECO:0000313" key="13">
    <source>
        <dbReference type="EMBL" id="VDO07027.1"/>
    </source>
</evidence>
<comment type="subcellular location">
    <subcellularLocation>
        <location evidence="2">Cytoplasm</location>
    </subcellularLocation>
    <subcellularLocation>
        <location evidence="1">Nucleus</location>
    </subcellularLocation>
</comment>
<evidence type="ECO:0000256" key="11">
    <source>
        <dbReference type="ARBA" id="ARBA00049524"/>
    </source>
</evidence>
<evidence type="ECO:0000256" key="7">
    <source>
        <dbReference type="ARBA" id="ARBA00022679"/>
    </source>
</evidence>
<dbReference type="InterPro" id="IPR000182">
    <property type="entry name" value="GNAT_dom"/>
</dbReference>
<evidence type="ECO:0000256" key="6">
    <source>
        <dbReference type="ARBA" id="ARBA00022490"/>
    </source>
</evidence>
<protein>
    <recommendedName>
        <fullName evidence="5">N-alpha-acetyltransferase 40</fullName>
        <ecNumber evidence="4">2.3.1.257</ecNumber>
    </recommendedName>
</protein>
<feature type="domain" description="N-acetyltransferase" evidence="12">
    <location>
        <begin position="74"/>
        <end position="235"/>
    </location>
</feature>
<evidence type="ECO:0000256" key="9">
    <source>
        <dbReference type="ARBA" id="ARBA00023315"/>
    </source>
</evidence>
<dbReference type="EMBL" id="UZAE01012855">
    <property type="protein sequence ID" value="VDO07027.1"/>
    <property type="molecule type" value="Genomic_DNA"/>
</dbReference>
<dbReference type="PROSITE" id="PS51186">
    <property type="entry name" value="GNAT"/>
    <property type="match status" value="1"/>
</dbReference>
<dbReference type="GO" id="GO:0005737">
    <property type="term" value="C:cytoplasm"/>
    <property type="evidence" value="ECO:0007669"/>
    <property type="project" value="UniProtKB-SubCell"/>
</dbReference>
<keyword evidence="9" id="KW-0012">Acyltransferase</keyword>
<keyword evidence="14" id="KW-1185">Reference proteome</keyword>
<dbReference type="STRING" id="102285.A0A0R3TR45"/>
<comment type="catalytic activity">
    <reaction evidence="10">
        <text>N-terminal L-seryl-[histone H2A] + acetyl-CoA = N-terminal N(alpha)-acetyl-L-seryl-[histone H2A] + CoA + H(+)</text>
        <dbReference type="Rhea" id="RHEA:50600"/>
        <dbReference type="Rhea" id="RHEA-COMP:12742"/>
        <dbReference type="Rhea" id="RHEA-COMP:12744"/>
        <dbReference type="ChEBI" id="CHEBI:15378"/>
        <dbReference type="ChEBI" id="CHEBI:57287"/>
        <dbReference type="ChEBI" id="CHEBI:57288"/>
        <dbReference type="ChEBI" id="CHEBI:64738"/>
        <dbReference type="ChEBI" id="CHEBI:83690"/>
        <dbReference type="EC" id="2.3.1.257"/>
    </reaction>
</comment>
<dbReference type="InterPro" id="IPR016181">
    <property type="entry name" value="Acyl_CoA_acyltransferase"/>
</dbReference>
<evidence type="ECO:0000256" key="3">
    <source>
        <dbReference type="ARBA" id="ARBA00008870"/>
    </source>
</evidence>
<proteinExistence type="inferred from homology"/>
<evidence type="ECO:0000256" key="4">
    <source>
        <dbReference type="ARBA" id="ARBA00012950"/>
    </source>
</evidence>
<name>A0A0R3TR45_RODNA</name>
<evidence type="ECO:0000259" key="12">
    <source>
        <dbReference type="PROSITE" id="PS51186"/>
    </source>
</evidence>
<dbReference type="SUPFAM" id="SSF55729">
    <property type="entry name" value="Acyl-CoA N-acyltransferases (Nat)"/>
    <property type="match status" value="1"/>
</dbReference>
<evidence type="ECO:0000256" key="5">
    <source>
        <dbReference type="ARBA" id="ARBA00015043"/>
    </source>
</evidence>
<accession>A0A0R3TR45</accession>
<keyword evidence="6" id="KW-0963">Cytoplasm</keyword>
<evidence type="ECO:0000256" key="1">
    <source>
        <dbReference type="ARBA" id="ARBA00004123"/>
    </source>
</evidence>
<comment type="catalytic activity">
    <reaction evidence="11">
        <text>N-terminal L-seryl-[histone H4] + acetyl-CoA = N-terminal N(alpha)-acetyl-L-seryl-[histone H4] + CoA + H(+)</text>
        <dbReference type="Rhea" id="RHEA:50596"/>
        <dbReference type="Rhea" id="RHEA-COMP:12740"/>
        <dbReference type="Rhea" id="RHEA-COMP:12743"/>
        <dbReference type="ChEBI" id="CHEBI:15378"/>
        <dbReference type="ChEBI" id="CHEBI:57287"/>
        <dbReference type="ChEBI" id="CHEBI:57288"/>
        <dbReference type="ChEBI" id="CHEBI:64738"/>
        <dbReference type="ChEBI" id="CHEBI:83690"/>
        <dbReference type="EC" id="2.3.1.257"/>
    </reaction>
</comment>